<sequence>MIKKTVDAPPKPPEGWREAVSRQDERIGYILRNLERRCDISLEHEEVFQVLRLNAEYDKAKQEGNYHA</sequence>
<evidence type="ECO:0008006" key="4">
    <source>
        <dbReference type="Google" id="ProtNLM"/>
    </source>
</evidence>
<keyword evidence="3" id="KW-1185">Reference proteome</keyword>
<evidence type="ECO:0000313" key="3">
    <source>
        <dbReference type="Proteomes" id="UP000319219"/>
    </source>
</evidence>
<accession>A0ABY3BAP3</accession>
<proteinExistence type="predicted"/>
<organism evidence="2 3">
    <name type="scientific">Paenibacillus ottowii</name>
    <dbReference type="NCBI Taxonomy" id="2315729"/>
    <lineage>
        <taxon>Bacteria</taxon>
        <taxon>Bacillati</taxon>
        <taxon>Bacillota</taxon>
        <taxon>Bacilli</taxon>
        <taxon>Bacillales</taxon>
        <taxon>Paenibacillaceae</taxon>
        <taxon>Paenibacillus</taxon>
    </lineage>
</organism>
<dbReference type="Proteomes" id="UP000319219">
    <property type="component" value="Unassembled WGS sequence"/>
</dbReference>
<dbReference type="EMBL" id="VIJZ01000001">
    <property type="protein sequence ID" value="TQS01359.1"/>
    <property type="molecule type" value="Genomic_DNA"/>
</dbReference>
<evidence type="ECO:0000313" key="2">
    <source>
        <dbReference type="EMBL" id="TQS01414.1"/>
    </source>
</evidence>
<dbReference type="EMBL" id="VIJZ01000001">
    <property type="protein sequence ID" value="TQS01414.1"/>
    <property type="molecule type" value="Genomic_DNA"/>
</dbReference>
<evidence type="ECO:0000313" key="1">
    <source>
        <dbReference type="EMBL" id="TQS01359.1"/>
    </source>
</evidence>
<name>A0ABY3BAP3_9BACL</name>
<gene>
    <name evidence="1" type="ORF">FKV70_03230</name>
    <name evidence="2" type="ORF">FKV70_03520</name>
</gene>
<protein>
    <recommendedName>
        <fullName evidence="4">Aspartyl-phosphate phosphatase Spo0E family protein</fullName>
    </recommendedName>
</protein>
<reference evidence="2 3" key="1">
    <citation type="submission" date="2019-07" db="EMBL/GenBank/DDBJ databases">
        <title>Paenibacillus ottowii sp. nov. isolated from a fermentation system processing bovine manure.</title>
        <authorList>
            <person name="Velazquez L.F."/>
            <person name="Rajbanshi S."/>
            <person name="Guan S."/>
            <person name="Hinchee M."/>
            <person name="Welsh A."/>
        </authorList>
    </citation>
    <scope>NUCLEOTIDE SEQUENCE [LARGE SCALE GENOMIC DNA]</scope>
    <source>
        <strain evidence="2 3">MS2379</strain>
    </source>
</reference>
<dbReference type="RefSeq" id="WP_142611802.1">
    <property type="nucleotide sequence ID" value="NZ_VIJZ01000001.1"/>
</dbReference>
<comment type="caution">
    <text evidence="2">The sequence shown here is derived from an EMBL/GenBank/DDBJ whole genome shotgun (WGS) entry which is preliminary data.</text>
</comment>